<feature type="region of interest" description="Disordered" evidence="4">
    <location>
        <begin position="203"/>
        <end position="226"/>
    </location>
</feature>
<dbReference type="AlphaFoldDB" id="A0A448ZE82"/>
<dbReference type="Pfam" id="PF04825">
    <property type="entry name" value="Rad21_Rec8_N"/>
    <property type="match status" value="1"/>
</dbReference>
<evidence type="ECO:0008006" key="9">
    <source>
        <dbReference type="Google" id="ProtNLM"/>
    </source>
</evidence>
<dbReference type="OrthoDB" id="10071381at2759"/>
<keyword evidence="3" id="KW-0539">Nucleus</keyword>
<dbReference type="GO" id="GO:0007062">
    <property type="term" value="P:sister chromatid cohesion"/>
    <property type="evidence" value="ECO:0007669"/>
    <property type="project" value="InterPro"/>
</dbReference>
<dbReference type="GO" id="GO:1990414">
    <property type="term" value="P:replication-born double-strand break repair via sister chromatid exchange"/>
    <property type="evidence" value="ECO:0007669"/>
    <property type="project" value="TreeGrafter"/>
</dbReference>
<dbReference type="GO" id="GO:0008278">
    <property type="term" value="C:cohesin complex"/>
    <property type="evidence" value="ECO:0007669"/>
    <property type="project" value="InterPro"/>
</dbReference>
<dbReference type="InterPro" id="IPR006909">
    <property type="entry name" value="Rad21/Rec8_C_eu"/>
</dbReference>
<evidence type="ECO:0000256" key="4">
    <source>
        <dbReference type="SAM" id="MobiDB-lite"/>
    </source>
</evidence>
<dbReference type="Proteomes" id="UP000291116">
    <property type="component" value="Unassembled WGS sequence"/>
</dbReference>
<feature type="region of interest" description="Disordered" evidence="4">
    <location>
        <begin position="501"/>
        <end position="655"/>
    </location>
</feature>
<dbReference type="InterPro" id="IPR006910">
    <property type="entry name" value="Rad21_Rec8_N"/>
</dbReference>
<comment type="subcellular location">
    <subcellularLocation>
        <location evidence="1">Nucleus</location>
    </subcellularLocation>
</comment>
<evidence type="ECO:0000256" key="1">
    <source>
        <dbReference type="ARBA" id="ARBA00004123"/>
    </source>
</evidence>
<sequence length="753" mass="82511">MFYSQVILAKKGPLAKVWLAAHWGDKKLARPQIFATDISQSCTDIMNPSVPLALRLSGHLLLGVVRIYSRKVKYVLNDCTEAMLKLQMAFCNQAGGGKLGLRLDEHGKPVRGRELLSEKDAPTHQLVSNFGEYDQIHVVEGFCLPLPEDNEWILAEDEAGIGGGSVGEASQELLLAAHLPRKPTDGSGSGSPPAPVEEEEAWAPFDPDNEDDDDDEGLADGSRVSDIEVVRAANDSLLSDDQTRRASSLLDKSALTANSWNINNKNIDNNENNNETITNTNPQEEDYDFTVPFGEDDSDADEPVATTRLSDAGLGDSALQLSRDGGTPLSTGNAGLGLGLDADEDSAGNAGGLSDPSKREQLQREEEPKPPPRKRRRKRRKVVIDNHETELTNDHIRGMLRSTDDIVRPMVHPASIWDEEGTGKDYRALVLDRIAEQRGASRKRKKGVAFRDVPGPASSGGVPSLTRPFLADASESGGPGLHPVLQRLWEDNYWRANERPCPYRRLDPGGDGNDNDNDKDDKVVDDVEHVRRGTAASDDESTVGGRSELGVGAEKDDDDARSRLSTGQEMPRDDEMDFPVANDEEDEEDDEMDAPVPDFGDDEEDPTNLAAGGDDEDLLDLGMVNDMVLDSDEDDRQDDGEDDEDREAIGDAASSSTKWHKHTVRVFRHLRKCLRDPNADTDEDGGIANEGLPDSVGFADLTKNVVSRRNASSVFFEMLQLKTWDFIELEQERAYGDIAISAGLRFGEDAPEH</sequence>
<feature type="region of interest" description="Disordered" evidence="4">
    <location>
        <begin position="440"/>
        <end position="479"/>
    </location>
</feature>
<proteinExistence type="inferred from homology"/>
<evidence type="ECO:0000256" key="2">
    <source>
        <dbReference type="ARBA" id="ARBA00009870"/>
    </source>
</evidence>
<dbReference type="PANTHER" id="PTHR12585:SF69">
    <property type="entry name" value="FI11703P"/>
    <property type="match status" value="1"/>
</dbReference>
<feature type="domain" description="Rad21/Rec8-like protein C-terminal eukaryotic" evidence="5">
    <location>
        <begin position="704"/>
        <end position="746"/>
    </location>
</feature>
<keyword evidence="8" id="KW-1185">Reference proteome</keyword>
<dbReference type="EMBL" id="CAACVS010000273">
    <property type="protein sequence ID" value="VEU40334.1"/>
    <property type="molecule type" value="Genomic_DNA"/>
</dbReference>
<dbReference type="Pfam" id="PF04824">
    <property type="entry name" value="Rad21_Rec8"/>
    <property type="match status" value="1"/>
</dbReference>
<evidence type="ECO:0000259" key="5">
    <source>
        <dbReference type="Pfam" id="PF04824"/>
    </source>
</evidence>
<evidence type="ECO:0000313" key="7">
    <source>
        <dbReference type="EMBL" id="VEU40334.1"/>
    </source>
</evidence>
<reference evidence="7 8" key="1">
    <citation type="submission" date="2019-01" db="EMBL/GenBank/DDBJ databases">
        <authorList>
            <person name="Ferrante I. M."/>
        </authorList>
    </citation>
    <scope>NUCLEOTIDE SEQUENCE [LARGE SCALE GENOMIC DNA]</scope>
    <source>
        <strain evidence="7 8">B856</strain>
    </source>
</reference>
<feature type="region of interest" description="Disordered" evidence="4">
    <location>
        <begin position="264"/>
        <end position="303"/>
    </location>
</feature>
<feature type="compositionally biased region" description="Acidic residues" evidence="4">
    <location>
        <begin position="629"/>
        <end position="646"/>
    </location>
</feature>
<feature type="compositionally biased region" description="Acidic residues" evidence="4">
    <location>
        <begin position="283"/>
        <end position="302"/>
    </location>
</feature>
<organism evidence="7 8">
    <name type="scientific">Pseudo-nitzschia multistriata</name>
    <dbReference type="NCBI Taxonomy" id="183589"/>
    <lineage>
        <taxon>Eukaryota</taxon>
        <taxon>Sar</taxon>
        <taxon>Stramenopiles</taxon>
        <taxon>Ochrophyta</taxon>
        <taxon>Bacillariophyta</taxon>
        <taxon>Bacillariophyceae</taxon>
        <taxon>Bacillariophycidae</taxon>
        <taxon>Bacillariales</taxon>
        <taxon>Bacillariaceae</taxon>
        <taxon>Pseudo-nitzschia</taxon>
    </lineage>
</organism>
<dbReference type="SUPFAM" id="SSF46785">
    <property type="entry name" value="Winged helix' DNA-binding domain"/>
    <property type="match status" value="1"/>
</dbReference>
<comment type="similarity">
    <text evidence="2">Belongs to the rad21 family.</text>
</comment>
<feature type="compositionally biased region" description="Low complexity" evidence="4">
    <location>
        <begin position="264"/>
        <end position="281"/>
    </location>
</feature>
<dbReference type="InterPro" id="IPR023093">
    <property type="entry name" value="ScpA-like_C"/>
</dbReference>
<feature type="compositionally biased region" description="Basic and acidic residues" evidence="4">
    <location>
        <begin position="519"/>
        <end position="531"/>
    </location>
</feature>
<feature type="compositionally biased region" description="Basic residues" evidence="4">
    <location>
        <begin position="371"/>
        <end position="381"/>
    </location>
</feature>
<evidence type="ECO:0000313" key="8">
    <source>
        <dbReference type="Proteomes" id="UP000291116"/>
    </source>
</evidence>
<dbReference type="InterPro" id="IPR039781">
    <property type="entry name" value="Rad21/Rec8-like"/>
</dbReference>
<name>A0A448ZE82_9STRA</name>
<evidence type="ECO:0000256" key="3">
    <source>
        <dbReference type="ARBA" id="ARBA00023242"/>
    </source>
</evidence>
<feature type="region of interest" description="Disordered" evidence="4">
    <location>
        <begin position="317"/>
        <end position="390"/>
    </location>
</feature>
<evidence type="ECO:0000259" key="6">
    <source>
        <dbReference type="Pfam" id="PF04825"/>
    </source>
</evidence>
<feature type="compositionally biased region" description="Acidic residues" evidence="4">
    <location>
        <begin position="572"/>
        <end position="606"/>
    </location>
</feature>
<dbReference type="Gene3D" id="1.10.10.580">
    <property type="entry name" value="Structural maintenance of chromosome 1. Chain E"/>
    <property type="match status" value="1"/>
</dbReference>
<dbReference type="InterPro" id="IPR036390">
    <property type="entry name" value="WH_DNA-bd_sf"/>
</dbReference>
<dbReference type="GO" id="GO:0003682">
    <property type="term" value="F:chromatin binding"/>
    <property type="evidence" value="ECO:0007669"/>
    <property type="project" value="TreeGrafter"/>
</dbReference>
<feature type="compositionally biased region" description="Basic and acidic residues" evidence="4">
    <location>
        <begin position="356"/>
        <end position="370"/>
    </location>
</feature>
<dbReference type="GO" id="GO:0005634">
    <property type="term" value="C:nucleus"/>
    <property type="evidence" value="ECO:0007669"/>
    <property type="project" value="UniProtKB-SubCell"/>
</dbReference>
<gene>
    <name evidence="7" type="ORF">PSNMU_V1.4_AUG-EV-PASAV3_0072170</name>
</gene>
<dbReference type="PANTHER" id="PTHR12585">
    <property type="entry name" value="SCC1 / RAD21 FAMILY MEMBER"/>
    <property type="match status" value="1"/>
</dbReference>
<feature type="domain" description="Rad21/Rec8-like protein N-terminal" evidence="6">
    <location>
        <begin position="1"/>
        <end position="93"/>
    </location>
</feature>
<feature type="compositionally biased region" description="Acidic residues" evidence="4">
    <location>
        <begin position="203"/>
        <end position="218"/>
    </location>
</feature>
<protein>
    <recommendedName>
        <fullName evidence="9">Rad21/Rec8-like protein N-terminal domain-containing protein</fullName>
    </recommendedName>
</protein>
<accession>A0A448ZE82</accession>